<keyword evidence="3" id="KW-1185">Reference proteome</keyword>
<organism evidence="2 3">
    <name type="scientific">Pseudomonas sessilinigenes</name>
    <dbReference type="NCBI Taxonomy" id="658629"/>
    <lineage>
        <taxon>Bacteria</taxon>
        <taxon>Pseudomonadati</taxon>
        <taxon>Pseudomonadota</taxon>
        <taxon>Gammaproteobacteria</taxon>
        <taxon>Pseudomonadales</taxon>
        <taxon>Pseudomonadaceae</taxon>
        <taxon>Pseudomonas</taxon>
    </lineage>
</organism>
<dbReference type="EMBL" id="CP077074">
    <property type="protein sequence ID" value="QXH43598.1"/>
    <property type="molecule type" value="Genomic_DNA"/>
</dbReference>
<dbReference type="Proteomes" id="UP000693952">
    <property type="component" value="Chromosome"/>
</dbReference>
<proteinExistence type="predicted"/>
<feature type="signal peptide" evidence="1">
    <location>
        <begin position="1"/>
        <end position="25"/>
    </location>
</feature>
<gene>
    <name evidence="2" type="ORF">KSS89_15650</name>
</gene>
<sequence length="160" mass="16021">MQSIKTLVSVASFAICLGAASMASAATISPAGPFSAPGSITVSSPASFNQPVTCNINFTGTVNGPNATITGATVNGSNPLCGVPVLLNLPWTLTPANATSGTVSGVNFKILNDCSATPVTINIAWNNGTNTLSVPSAQPVGKCKITALSVNPDPRFTVSN</sequence>
<keyword evidence="1" id="KW-0732">Signal</keyword>
<evidence type="ECO:0000256" key="1">
    <source>
        <dbReference type="SAM" id="SignalP"/>
    </source>
</evidence>
<dbReference type="NCBIfam" id="NF041562">
    <property type="entry name" value="PraB"/>
    <property type="match status" value="1"/>
</dbReference>
<name>A0ABX8MY40_9PSED</name>
<protein>
    <submittedName>
        <fullName evidence="2">Protein activator</fullName>
    </submittedName>
</protein>
<dbReference type="InterPro" id="IPR048133">
    <property type="entry name" value="PraA/PraB-like"/>
</dbReference>
<reference evidence="2" key="1">
    <citation type="submission" date="2021-06" db="EMBL/GenBank/DDBJ databases">
        <title>Updating the genus Pseudomonas: Description of 43 new species and partition of the Pseudomonas putida group.</title>
        <authorList>
            <person name="Girard L."/>
            <person name="Lood C."/>
            <person name="Vandamme P."/>
            <person name="Rokni-Zadeh H."/>
            <person name="van Noort V."/>
            <person name="Hofte M."/>
            <person name="Lavigne R."/>
            <person name="De Mot R."/>
        </authorList>
    </citation>
    <scope>NUCLEOTIDE SEQUENCE</scope>
    <source>
        <strain evidence="2">CMR12a</strain>
    </source>
</reference>
<accession>A0ABX8MY40</accession>
<evidence type="ECO:0000313" key="3">
    <source>
        <dbReference type="Proteomes" id="UP000693952"/>
    </source>
</evidence>
<evidence type="ECO:0000313" key="2">
    <source>
        <dbReference type="EMBL" id="QXH43598.1"/>
    </source>
</evidence>
<dbReference type="RefSeq" id="WP_124346795.1">
    <property type="nucleotide sequence ID" value="NZ_CP027706.1"/>
</dbReference>
<dbReference type="NCBIfam" id="NF041561">
    <property type="entry name" value="PraA"/>
    <property type="match status" value="1"/>
</dbReference>
<feature type="chain" id="PRO_5046877911" evidence="1">
    <location>
        <begin position="26"/>
        <end position="160"/>
    </location>
</feature>